<dbReference type="Gene3D" id="2.130.10.30">
    <property type="entry name" value="Regulator of chromosome condensation 1/beta-lactamase-inhibitor protein II"/>
    <property type="match status" value="1"/>
</dbReference>
<comment type="caution">
    <text evidence="4">The sequence shown here is derived from an EMBL/GenBank/DDBJ whole genome shotgun (WGS) entry which is preliminary data.</text>
</comment>
<reference evidence="4 5" key="1">
    <citation type="submission" date="2024-03" db="EMBL/GenBank/DDBJ databases">
        <title>Adaptation during the transition from Ophiocordyceps entomopathogen to insect associate is accompanied by gene loss and intensified selection.</title>
        <authorList>
            <person name="Ward C.M."/>
            <person name="Onetto C.A."/>
            <person name="Borneman A.R."/>
        </authorList>
    </citation>
    <scope>NUCLEOTIDE SEQUENCE [LARGE SCALE GENOMIC DNA]</scope>
    <source>
        <strain evidence="4">AWRI1</strain>
        <tissue evidence="4">Single Adult Female</tissue>
    </source>
</reference>
<evidence type="ECO:0000313" key="5">
    <source>
        <dbReference type="Proteomes" id="UP001367676"/>
    </source>
</evidence>
<dbReference type="SUPFAM" id="SSF50985">
    <property type="entry name" value="RCC1/BLIP-II"/>
    <property type="match status" value="1"/>
</dbReference>
<accession>A0AAN9Y583</accession>
<dbReference type="Gene3D" id="3.30.710.10">
    <property type="entry name" value="Potassium Channel Kv1.1, Chain A"/>
    <property type="match status" value="1"/>
</dbReference>
<dbReference type="PROSITE" id="PS50012">
    <property type="entry name" value="RCC1_3"/>
    <property type="match status" value="4"/>
</dbReference>
<dbReference type="PANTHER" id="PTHR22872">
    <property type="entry name" value="BTK-BINDING PROTEIN-RELATED"/>
    <property type="match status" value="1"/>
</dbReference>
<dbReference type="InterPro" id="IPR000408">
    <property type="entry name" value="Reg_chr_condens"/>
</dbReference>
<dbReference type="Pfam" id="PF00651">
    <property type="entry name" value="BTB"/>
    <property type="match status" value="1"/>
</dbReference>
<keyword evidence="5" id="KW-1185">Reference proteome</keyword>
<dbReference type="SMART" id="SM00225">
    <property type="entry name" value="BTB"/>
    <property type="match status" value="1"/>
</dbReference>
<proteinExistence type="predicted"/>
<organism evidence="4 5">
    <name type="scientific">Parthenolecanium corni</name>
    <dbReference type="NCBI Taxonomy" id="536013"/>
    <lineage>
        <taxon>Eukaryota</taxon>
        <taxon>Metazoa</taxon>
        <taxon>Ecdysozoa</taxon>
        <taxon>Arthropoda</taxon>
        <taxon>Hexapoda</taxon>
        <taxon>Insecta</taxon>
        <taxon>Pterygota</taxon>
        <taxon>Neoptera</taxon>
        <taxon>Paraneoptera</taxon>
        <taxon>Hemiptera</taxon>
        <taxon>Sternorrhyncha</taxon>
        <taxon>Coccoidea</taxon>
        <taxon>Coccidae</taxon>
        <taxon>Parthenolecanium</taxon>
    </lineage>
</organism>
<sequence length="553" mass="62711">MNFQDWEILNHLSEKFLATVEMALVFGDDNDRAILLTSDDRVLSLGRNCYGCLGFDSIDIYHQLPKEIPTLCKKGVKELVVGGDIRWHIFLFAYLDSGKFYWWGYTPFSSDSAFVSIPEQIWINSNIRVRTIACGAWHCAILSEDGKVFTWGQNKFGQLGHTNCFSIRDTFGTDTPSRVEGIIEDQTVISISCGNDFTVVLLDNGKVVTWGNNKEGQLGLGGWGSTSDSPVEVSSLQVYYDYVFIEKIAAGRCHVLALSNTGTLYVWGSNYYHQLGVSYPFRDYGCPVEVNNLRFSNIGASYRHNISVAQSRSGKVYMWGQTEKGILTEPTETECKSINEVFLSFAVRKTMMRPMRRLENLSNESSELETVQPTTVVETLEKEFNNPDNSNLKIIVDDRAIHVHRDILAMRSPYFNVIISRWMENNEPHSMIPIEKQSYAAVEAYLKFLYTDKLDVDLNLAVDLLQLADEYGDDNFRFHCEKIIKRKITSDTVADILALTSKLEKSKNLNAFCLDFALQHATEVISSPGFETWDSDLLKKFMKGYVTIKGNCQ</sequence>
<gene>
    <name evidence="4" type="ORF">V9T40_001559</name>
</gene>
<feature type="repeat" description="RCC1" evidence="2">
    <location>
        <begin position="205"/>
        <end position="261"/>
    </location>
</feature>
<dbReference type="PRINTS" id="PR00633">
    <property type="entry name" value="RCCNDNSATION"/>
</dbReference>
<feature type="domain" description="BTB" evidence="3">
    <location>
        <begin position="390"/>
        <end position="458"/>
    </location>
</feature>
<keyword evidence="1" id="KW-0677">Repeat</keyword>
<evidence type="ECO:0000259" key="3">
    <source>
        <dbReference type="PROSITE" id="PS50097"/>
    </source>
</evidence>
<dbReference type="EMBL" id="JBBCAQ010000019">
    <property type="protein sequence ID" value="KAK7595126.1"/>
    <property type="molecule type" value="Genomic_DNA"/>
</dbReference>
<name>A0AAN9Y583_9HEMI</name>
<dbReference type="Proteomes" id="UP001367676">
    <property type="component" value="Unassembled WGS sequence"/>
</dbReference>
<evidence type="ECO:0000256" key="2">
    <source>
        <dbReference type="PROSITE-ProRule" id="PRU00235"/>
    </source>
</evidence>
<dbReference type="InterPro" id="IPR051625">
    <property type="entry name" value="Signaling_Regulatory_Domain"/>
</dbReference>
<dbReference type="InterPro" id="IPR011333">
    <property type="entry name" value="SKP1/BTB/POZ_sf"/>
</dbReference>
<feature type="repeat" description="RCC1" evidence="2">
    <location>
        <begin position="98"/>
        <end position="145"/>
    </location>
</feature>
<dbReference type="Gene3D" id="1.25.40.420">
    <property type="match status" value="1"/>
</dbReference>
<protein>
    <recommendedName>
        <fullName evidence="3">BTB domain-containing protein</fullName>
    </recommendedName>
</protein>
<dbReference type="InterPro" id="IPR009091">
    <property type="entry name" value="RCC1/BLIP-II"/>
</dbReference>
<evidence type="ECO:0000313" key="4">
    <source>
        <dbReference type="EMBL" id="KAK7595126.1"/>
    </source>
</evidence>
<dbReference type="Pfam" id="PF25390">
    <property type="entry name" value="WD40_RLD"/>
    <property type="match status" value="1"/>
</dbReference>
<evidence type="ECO:0000256" key="1">
    <source>
        <dbReference type="ARBA" id="ARBA00022737"/>
    </source>
</evidence>
<dbReference type="AlphaFoldDB" id="A0AAN9Y583"/>
<feature type="repeat" description="RCC1" evidence="2">
    <location>
        <begin position="262"/>
        <end position="311"/>
    </location>
</feature>
<dbReference type="PROSITE" id="PS50097">
    <property type="entry name" value="BTB"/>
    <property type="match status" value="1"/>
</dbReference>
<feature type="repeat" description="RCC1" evidence="2">
    <location>
        <begin position="146"/>
        <end position="204"/>
    </location>
</feature>
<dbReference type="InterPro" id="IPR000210">
    <property type="entry name" value="BTB/POZ_dom"/>
</dbReference>
<dbReference type="InterPro" id="IPR058923">
    <property type="entry name" value="RCC1-like_dom"/>
</dbReference>
<dbReference type="SUPFAM" id="SSF54695">
    <property type="entry name" value="POZ domain"/>
    <property type="match status" value="1"/>
</dbReference>